<feature type="compositionally biased region" description="Basic and acidic residues" evidence="1">
    <location>
        <begin position="105"/>
        <end position="114"/>
    </location>
</feature>
<sequence length="339" mass="37306">MQPQEPSLRPRKHGKKPKSKGKAKADVSKAEHMPSQGPAIVPEPTDGDDQTGFTFSMRPPTKSIVQQEKERLKAGVSTMQPTPGPSKARSAKVGDRHPTPGPSKISEDRQKNTLEQDGQAALKQMTEHVGVEALHNAYKEVPMVPLKFHHAQNKAAEPNHHRRGLPLKSAMKQKAPPSSDPTAHKLQADSNGQSKDRGSNIPIERLTAPDKTIQQVVRQGKRSADASKNLDAASGQASDQLVSKPERQRREVKRIKMTPPDQLNRAQSSPTKCDIEDEQATPPMKIQKDDRAYVSPVKRISKKQKKGSGPTVRNSEGTSPTEQVNQAQVHPVSKYCYPY</sequence>
<dbReference type="Proteomes" id="UP000683000">
    <property type="component" value="Unassembled WGS sequence"/>
</dbReference>
<gene>
    <name evidence="2" type="ORF">JVT61DRAFT_1492</name>
</gene>
<feature type="compositionally biased region" description="Polar residues" evidence="1">
    <location>
        <begin position="311"/>
        <end position="328"/>
    </location>
</feature>
<dbReference type="AlphaFoldDB" id="A0A8I2YBZ9"/>
<organism evidence="2 3">
    <name type="scientific">Boletus reticuloceps</name>
    <dbReference type="NCBI Taxonomy" id="495285"/>
    <lineage>
        <taxon>Eukaryota</taxon>
        <taxon>Fungi</taxon>
        <taxon>Dikarya</taxon>
        <taxon>Basidiomycota</taxon>
        <taxon>Agaricomycotina</taxon>
        <taxon>Agaricomycetes</taxon>
        <taxon>Agaricomycetidae</taxon>
        <taxon>Boletales</taxon>
        <taxon>Boletineae</taxon>
        <taxon>Boletaceae</taxon>
        <taxon>Boletoideae</taxon>
        <taxon>Boletus</taxon>
    </lineage>
</organism>
<comment type="caution">
    <text evidence="2">The sequence shown here is derived from an EMBL/GenBank/DDBJ whole genome shotgun (WGS) entry which is preliminary data.</text>
</comment>
<dbReference type="OrthoDB" id="10489656at2759"/>
<proteinExistence type="predicted"/>
<feature type="compositionally biased region" description="Basic and acidic residues" evidence="1">
    <location>
        <begin position="23"/>
        <end position="32"/>
    </location>
</feature>
<evidence type="ECO:0000313" key="3">
    <source>
        <dbReference type="Proteomes" id="UP000683000"/>
    </source>
</evidence>
<evidence type="ECO:0000313" key="2">
    <source>
        <dbReference type="EMBL" id="KAG6369102.1"/>
    </source>
</evidence>
<feature type="compositionally biased region" description="Basic residues" evidence="1">
    <location>
        <begin position="9"/>
        <end position="22"/>
    </location>
</feature>
<feature type="region of interest" description="Disordered" evidence="1">
    <location>
        <begin position="149"/>
        <end position="339"/>
    </location>
</feature>
<reference evidence="2" key="1">
    <citation type="submission" date="2021-03" db="EMBL/GenBank/DDBJ databases">
        <title>Evolutionary innovations through gain and loss of genes in the ectomycorrhizal Boletales.</title>
        <authorList>
            <person name="Wu G."/>
            <person name="Miyauchi S."/>
            <person name="Morin E."/>
            <person name="Yang Z.-L."/>
            <person name="Xu J."/>
            <person name="Martin F.M."/>
        </authorList>
    </citation>
    <scope>NUCLEOTIDE SEQUENCE</scope>
    <source>
        <strain evidence="2">BR01</strain>
    </source>
</reference>
<name>A0A8I2YBZ9_9AGAM</name>
<protein>
    <submittedName>
        <fullName evidence="2">Uncharacterized protein</fullName>
    </submittedName>
</protein>
<feature type="region of interest" description="Disordered" evidence="1">
    <location>
        <begin position="1"/>
        <end position="128"/>
    </location>
</feature>
<dbReference type="EMBL" id="JAGFBS010000107">
    <property type="protein sequence ID" value="KAG6369102.1"/>
    <property type="molecule type" value="Genomic_DNA"/>
</dbReference>
<evidence type="ECO:0000256" key="1">
    <source>
        <dbReference type="SAM" id="MobiDB-lite"/>
    </source>
</evidence>
<accession>A0A8I2YBZ9</accession>
<keyword evidence="3" id="KW-1185">Reference proteome</keyword>